<dbReference type="Pfam" id="PF06835">
    <property type="entry name" value="LptC"/>
    <property type="match status" value="1"/>
</dbReference>
<name>A0A4R2N517_9PAST</name>
<dbReference type="GO" id="GO:0015221">
    <property type="term" value="F:lipopolysaccharide transmembrane transporter activity"/>
    <property type="evidence" value="ECO:0007669"/>
    <property type="project" value="InterPro"/>
</dbReference>
<protein>
    <recommendedName>
        <fullName evidence="6 7">Lipopolysaccharide export system protein LptC</fullName>
    </recommendedName>
</protein>
<reference evidence="8 9" key="1">
    <citation type="submission" date="2019-03" db="EMBL/GenBank/DDBJ databases">
        <title>Genomic Encyclopedia of Type Strains, Phase IV (KMG-IV): sequencing the most valuable type-strain genomes for metagenomic binning, comparative biology and taxonomic classification.</title>
        <authorList>
            <person name="Goeker M."/>
        </authorList>
    </citation>
    <scope>NUCLEOTIDE SEQUENCE [LARGE SCALE GENOMIC DNA]</scope>
    <source>
        <strain evidence="8 9">DSM 16380</strain>
    </source>
</reference>
<organism evidence="8 9">
    <name type="scientific">Nicoletella semolina</name>
    <dbReference type="NCBI Taxonomy" id="271160"/>
    <lineage>
        <taxon>Bacteria</taxon>
        <taxon>Pseudomonadati</taxon>
        <taxon>Pseudomonadota</taxon>
        <taxon>Gammaproteobacteria</taxon>
        <taxon>Pasteurellales</taxon>
        <taxon>Pasteurellaceae</taxon>
        <taxon>Nicoletella</taxon>
    </lineage>
</organism>
<dbReference type="GO" id="GO:0043165">
    <property type="term" value="P:Gram-negative-bacterium-type cell outer membrane assembly"/>
    <property type="evidence" value="ECO:0007669"/>
    <property type="project" value="UniProtKB-UniRule"/>
</dbReference>
<evidence type="ECO:0000256" key="6">
    <source>
        <dbReference type="HAMAP-Rule" id="MF_01915"/>
    </source>
</evidence>
<dbReference type="InterPro" id="IPR026265">
    <property type="entry name" value="LptC"/>
</dbReference>
<dbReference type="GO" id="GO:0005886">
    <property type="term" value="C:plasma membrane"/>
    <property type="evidence" value="ECO:0007669"/>
    <property type="project" value="UniProtKB-SubCell"/>
</dbReference>
<dbReference type="NCBIfam" id="TIGR04409">
    <property type="entry name" value="LptC_YrbK"/>
    <property type="match status" value="1"/>
</dbReference>
<dbReference type="InterPro" id="IPR010664">
    <property type="entry name" value="LipoPS_assembly_LptC-rel"/>
</dbReference>
<evidence type="ECO:0000256" key="5">
    <source>
        <dbReference type="ARBA" id="ARBA00023136"/>
    </source>
</evidence>
<evidence type="ECO:0000313" key="8">
    <source>
        <dbReference type="EMBL" id="TCP15891.1"/>
    </source>
</evidence>
<dbReference type="OrthoDB" id="5659892at2"/>
<proteinExistence type="inferred from homology"/>
<evidence type="ECO:0000256" key="4">
    <source>
        <dbReference type="ARBA" id="ARBA00022989"/>
    </source>
</evidence>
<dbReference type="PANTHER" id="PTHR37481">
    <property type="entry name" value="LIPOPOLYSACCHARIDE EXPORT SYSTEM PROTEIN LPTC"/>
    <property type="match status" value="1"/>
</dbReference>
<evidence type="ECO:0000313" key="9">
    <source>
        <dbReference type="Proteomes" id="UP000295537"/>
    </source>
</evidence>
<dbReference type="EMBL" id="SLXJ01000016">
    <property type="protein sequence ID" value="TCP15891.1"/>
    <property type="molecule type" value="Genomic_DNA"/>
</dbReference>
<dbReference type="GO" id="GO:0017089">
    <property type="term" value="F:glycolipid transfer activity"/>
    <property type="evidence" value="ECO:0007669"/>
    <property type="project" value="TreeGrafter"/>
</dbReference>
<evidence type="ECO:0000256" key="2">
    <source>
        <dbReference type="ARBA" id="ARBA00022519"/>
    </source>
</evidence>
<dbReference type="GO" id="GO:0030288">
    <property type="term" value="C:outer membrane-bounded periplasmic space"/>
    <property type="evidence" value="ECO:0007669"/>
    <property type="project" value="TreeGrafter"/>
</dbReference>
<dbReference type="PIRSF" id="PIRSF028513">
    <property type="entry name" value="LptC"/>
    <property type="match status" value="1"/>
</dbReference>
<evidence type="ECO:0000256" key="3">
    <source>
        <dbReference type="ARBA" id="ARBA00022692"/>
    </source>
</evidence>
<keyword evidence="2 6" id="KW-0997">Cell inner membrane</keyword>
<comment type="function">
    <text evidence="6">Involved in the assembly of lipopolysaccharide (LPS). Required for the translocation of LPS from the inner membrane to the outer membrane. Facilitates the transfer of LPS from the inner membrane to the periplasmic protein LptA. Could be a docking site for LptA.</text>
</comment>
<keyword evidence="4 6" id="KW-1133">Transmembrane helix</keyword>
<comment type="subunit">
    <text evidence="6">Component of the lipopolysaccharide transport and assembly complex. Interacts with LptA and the LptBFG transporter complex.</text>
</comment>
<dbReference type="Gene3D" id="2.60.450.10">
    <property type="entry name" value="Lipopolysaccharide (LPS) transport protein A like domain"/>
    <property type="match status" value="1"/>
</dbReference>
<keyword evidence="1 6" id="KW-1003">Cell membrane</keyword>
<keyword evidence="9" id="KW-1185">Reference proteome</keyword>
<keyword evidence="3 6" id="KW-0812">Transmembrane</keyword>
<comment type="caution">
    <text evidence="8">The sequence shown here is derived from an EMBL/GenBank/DDBJ whole genome shotgun (WGS) entry which is preliminary data.</text>
</comment>
<accession>A0A4R2N517</accession>
<comment type="similarity">
    <text evidence="6 7">Belongs to the LptC family.</text>
</comment>
<dbReference type="AlphaFoldDB" id="A0A4R2N517"/>
<dbReference type="Proteomes" id="UP000295537">
    <property type="component" value="Unassembled WGS sequence"/>
</dbReference>
<dbReference type="InterPro" id="IPR052363">
    <property type="entry name" value="LPS_export_LptC"/>
</dbReference>
<evidence type="ECO:0000256" key="7">
    <source>
        <dbReference type="PIRNR" id="PIRNR028513"/>
    </source>
</evidence>
<dbReference type="PANTHER" id="PTHR37481:SF1">
    <property type="entry name" value="LIPOPOLYSACCHARIDE EXPORT SYSTEM PROTEIN LPTC"/>
    <property type="match status" value="1"/>
</dbReference>
<gene>
    <name evidence="6" type="primary">lptC</name>
    <name evidence="8" type="ORF">EV693_1167</name>
</gene>
<keyword evidence="5 6" id="KW-0472">Membrane</keyword>
<dbReference type="RefSeq" id="WP_132501973.1">
    <property type="nucleotide sequence ID" value="NZ_LVXA01000001.1"/>
</dbReference>
<sequence>MNKRLNGVLLLMVAGLIGWYLGMQPNEIGDLSRLIKKQGEPEYIGRAVSAKVYDMHGQPQYFAKANEIKHYEQTAKTELFQPLLYLFNTNTAKEQWKITANHAEITQEKLLYLTGDIRLENIEPNSRLQRLETQTLLVDLITQDISSESEVVSTGLGFNTSGIGLSGNLKKQIATLLKDTRTYLEPILLEKQQ</sequence>
<comment type="subcellular location">
    <subcellularLocation>
        <location evidence="6">Cell inner membrane</location>
        <topology evidence="6">Single-pass membrane protein</topology>
    </subcellularLocation>
</comment>
<dbReference type="HAMAP" id="MF_01915">
    <property type="entry name" value="LPS_assembly_LptC"/>
    <property type="match status" value="1"/>
</dbReference>
<comment type="function">
    <text evidence="7">Required for the translocation of lipopolysaccharide (LPS) from the inner membrane to the outer membrane.</text>
</comment>
<evidence type="ECO:0000256" key="1">
    <source>
        <dbReference type="ARBA" id="ARBA00022475"/>
    </source>
</evidence>